<proteinExistence type="predicted"/>
<gene>
    <name evidence="1" type="ORF">SAMN02787118_12134</name>
</gene>
<reference evidence="1 2" key="1">
    <citation type="submission" date="2016-10" db="EMBL/GenBank/DDBJ databases">
        <authorList>
            <person name="de Groot N.N."/>
        </authorList>
    </citation>
    <scope>NUCLEOTIDE SEQUENCE [LARGE SCALE GENOMIC DNA]</scope>
    <source>
        <strain evidence="1 2">OK461</strain>
    </source>
</reference>
<evidence type="ECO:0000313" key="1">
    <source>
        <dbReference type="EMBL" id="SFG45817.1"/>
    </source>
</evidence>
<organism evidence="1 2">
    <name type="scientific">Streptomyces mirabilis</name>
    <dbReference type="NCBI Taxonomy" id="68239"/>
    <lineage>
        <taxon>Bacteria</taxon>
        <taxon>Bacillati</taxon>
        <taxon>Actinomycetota</taxon>
        <taxon>Actinomycetes</taxon>
        <taxon>Kitasatosporales</taxon>
        <taxon>Streptomycetaceae</taxon>
        <taxon>Streptomyces</taxon>
    </lineage>
</organism>
<dbReference type="AlphaFoldDB" id="A0A1I2S4Q9"/>
<evidence type="ECO:0000313" key="2">
    <source>
        <dbReference type="Proteomes" id="UP000181942"/>
    </source>
</evidence>
<dbReference type="EMBL" id="FONR01000021">
    <property type="protein sequence ID" value="SFG45817.1"/>
    <property type="molecule type" value="Genomic_DNA"/>
</dbReference>
<sequence length="99" mass="10688">MAEYTGWAMDYVKSLRSGLPGARNATMVLPALASGSVQPSARNWAAKDARILGTSLIGRPVTVETPASRATLVTMCRGRVVYGGMFTRHVLEKVSLYFP</sequence>
<name>A0A1I2S4Q9_9ACTN</name>
<protein>
    <submittedName>
        <fullName evidence="1">Uncharacterized protein</fullName>
    </submittedName>
</protein>
<accession>A0A1I2S4Q9</accession>
<dbReference type="Proteomes" id="UP000181942">
    <property type="component" value="Unassembled WGS sequence"/>
</dbReference>